<sequence length="85" mass="9772">MVAVKLDTIIEGMELDMEEIQTYLNHETGEVVTLSSDALRMAEDDEPLENLLDWQQDEVKIAIEVVENWDIYTDLPSQFEIDDIG</sequence>
<dbReference type="OrthoDB" id="48384at2"/>
<reference evidence="1" key="1">
    <citation type="submission" date="2019-11" db="EMBL/GenBank/DDBJ databases">
        <authorList>
            <person name="Li J."/>
        </authorList>
    </citation>
    <scope>NUCLEOTIDE SEQUENCE</scope>
    <source>
        <strain evidence="1">B6B</strain>
    </source>
</reference>
<gene>
    <name evidence="1" type="ORF">GH741_03250</name>
</gene>
<proteinExistence type="predicted"/>
<accession>A0A6A8DFQ3</accession>
<comment type="caution">
    <text evidence="1">The sequence shown here is derived from an EMBL/GenBank/DDBJ whole genome shotgun (WGS) entry which is preliminary data.</text>
</comment>
<dbReference type="Proteomes" id="UP000799092">
    <property type="component" value="Unassembled WGS sequence"/>
</dbReference>
<protein>
    <submittedName>
        <fullName evidence="1">Uncharacterized protein</fullName>
    </submittedName>
</protein>
<organism evidence="1 2">
    <name type="scientific">Aquibacillus halophilus</name>
    <dbReference type="NCBI Taxonomy" id="930132"/>
    <lineage>
        <taxon>Bacteria</taxon>
        <taxon>Bacillati</taxon>
        <taxon>Bacillota</taxon>
        <taxon>Bacilli</taxon>
        <taxon>Bacillales</taxon>
        <taxon>Bacillaceae</taxon>
        <taxon>Aquibacillus</taxon>
    </lineage>
</organism>
<dbReference type="RefSeq" id="WP_153735318.1">
    <property type="nucleotide sequence ID" value="NZ_WJNG01000002.1"/>
</dbReference>
<keyword evidence="2" id="KW-1185">Reference proteome</keyword>
<evidence type="ECO:0000313" key="1">
    <source>
        <dbReference type="EMBL" id="MRH41687.1"/>
    </source>
</evidence>
<evidence type="ECO:0000313" key="2">
    <source>
        <dbReference type="Proteomes" id="UP000799092"/>
    </source>
</evidence>
<dbReference type="EMBL" id="WJNG01000002">
    <property type="protein sequence ID" value="MRH41687.1"/>
    <property type="molecule type" value="Genomic_DNA"/>
</dbReference>
<dbReference type="AlphaFoldDB" id="A0A6A8DFQ3"/>
<name>A0A6A8DFQ3_9BACI</name>